<name>A0ABR8WKK3_9FLAO</name>
<dbReference type="EMBL" id="JACSPS010000001">
    <property type="protein sequence ID" value="MBD8017482.1"/>
    <property type="molecule type" value="Genomic_DNA"/>
</dbReference>
<dbReference type="InterPro" id="IPR025381">
    <property type="entry name" value="DUF4296"/>
</dbReference>
<feature type="domain" description="DUF4296" evidence="1">
    <location>
        <begin position="23"/>
        <end position="97"/>
    </location>
</feature>
<keyword evidence="3" id="KW-1185">Reference proteome</keyword>
<reference evidence="2 3" key="1">
    <citation type="submission" date="2020-08" db="EMBL/GenBank/DDBJ databases">
        <title>A Genomic Blueprint of the Chicken Gut Microbiome.</title>
        <authorList>
            <person name="Gilroy R."/>
            <person name="Ravi A."/>
            <person name="Getino M."/>
            <person name="Pursley I."/>
            <person name="Horton D.L."/>
            <person name="Alikhan N.-F."/>
            <person name="Baker D."/>
            <person name="Gharbi K."/>
            <person name="Hall N."/>
            <person name="Watson M."/>
            <person name="Adriaenssens E.M."/>
            <person name="Foster-Nyarko E."/>
            <person name="Jarju S."/>
            <person name="Secka A."/>
            <person name="Antonio M."/>
            <person name="Oren A."/>
            <person name="Chaudhuri R."/>
            <person name="La Ragione R.M."/>
            <person name="Hildebrand F."/>
            <person name="Pallen M.J."/>
        </authorList>
    </citation>
    <scope>NUCLEOTIDE SEQUENCE [LARGE SCALE GENOMIC DNA]</scope>
    <source>
        <strain evidence="2 3">Sa1CVA4</strain>
    </source>
</reference>
<proteinExistence type="predicted"/>
<protein>
    <submittedName>
        <fullName evidence="2">DUF4296 domain-containing protein</fullName>
    </submittedName>
</protein>
<evidence type="ECO:0000313" key="3">
    <source>
        <dbReference type="Proteomes" id="UP000626242"/>
    </source>
</evidence>
<comment type="caution">
    <text evidence="2">The sequence shown here is derived from an EMBL/GenBank/DDBJ whole genome shotgun (WGS) entry which is preliminary data.</text>
</comment>
<evidence type="ECO:0000313" key="2">
    <source>
        <dbReference type="EMBL" id="MBD8017482.1"/>
    </source>
</evidence>
<evidence type="ECO:0000259" key="1">
    <source>
        <dbReference type="Pfam" id="PF14129"/>
    </source>
</evidence>
<dbReference type="RefSeq" id="WP_251832685.1">
    <property type="nucleotide sequence ID" value="NZ_JACSPS010000001.1"/>
</dbReference>
<dbReference type="PROSITE" id="PS51257">
    <property type="entry name" value="PROKAR_LIPOPROTEIN"/>
    <property type="match status" value="1"/>
</dbReference>
<gene>
    <name evidence="2" type="ORF">H9628_03275</name>
</gene>
<organism evidence="2 3">
    <name type="scientific">Kaistella pullorum</name>
    <dbReference type="NCBI Taxonomy" id="2763074"/>
    <lineage>
        <taxon>Bacteria</taxon>
        <taxon>Pseudomonadati</taxon>
        <taxon>Bacteroidota</taxon>
        <taxon>Flavobacteriia</taxon>
        <taxon>Flavobacteriales</taxon>
        <taxon>Weeksellaceae</taxon>
        <taxon>Chryseobacterium group</taxon>
        <taxon>Kaistella</taxon>
    </lineage>
</organism>
<sequence>MKLFHYLFLMFFLMSCSELVQPPKKLLPKDQMAEIIAELALTDQLNNYIPGTNTENAARFVLKEQKIKAADFNESYEYYLATGELDKILDDAQEIILDKDPKAAEYIRKKIKENNTTTVLEK</sequence>
<dbReference type="Proteomes" id="UP000626242">
    <property type="component" value="Unassembled WGS sequence"/>
</dbReference>
<accession>A0ABR8WKK3</accession>
<dbReference type="Pfam" id="PF14129">
    <property type="entry name" value="DUF4296"/>
    <property type="match status" value="1"/>
</dbReference>